<sequence>MSDDYTIDNLILKELQNNEIKDSREFASKNNIQQDILDKVLKSLNSLSYVALQAHTIDGWKLSEKGEDALANGTPEFQVLKAIPDEGISQADLDAKFGKPFMKFAFPNGMKKKFFALDKATKLIKKNENGDQVDADVLELQKIKNNEQVDKKLAENLKKREFILKDNTTYYDVKKGEKYVPERVQLENEVTTEMIKGKNWSELNFKPYNWNALGKEVDSGNLHPLQKVRKQFKEVLSEMGFEEMPTNNYVESCFWNFDTLFVPQKHPARDLQDTFYISDPKVAKIDEREYLENVKKVHEKGDYGSIGYQYDFQEEESQKLVFRTHTTAASARMLYNIAQEAKKEGEFKPRKIYSIDRVFRNEHLDATHLAEFHQIEGIIADKEVGLGHLMGVIEKFFNKIGIQKLMFKPTYNPYTEPSLEIYGYHPILKKMVEIGNSGVFRPEMLRPMGIPEDVQVLGWGLGLERPTMIQYGYSNIRELFGDKVDLKMVKKNPITCFK</sequence>
<evidence type="ECO:0000256" key="12">
    <source>
        <dbReference type="ARBA" id="ARBA00023146"/>
    </source>
</evidence>
<dbReference type="Pfam" id="PF01409">
    <property type="entry name" value="tRNA-synt_2d"/>
    <property type="match status" value="1"/>
</dbReference>
<evidence type="ECO:0000256" key="11">
    <source>
        <dbReference type="ARBA" id="ARBA00022917"/>
    </source>
</evidence>
<evidence type="ECO:0000256" key="10">
    <source>
        <dbReference type="ARBA" id="ARBA00022842"/>
    </source>
</evidence>
<dbReference type="PANTHER" id="PTHR11538">
    <property type="entry name" value="PHENYLALANYL-TRNA SYNTHETASE"/>
    <property type="match status" value="1"/>
</dbReference>
<feature type="domain" description="Aminoacyl-transfer RNA synthetases class-II family profile" evidence="14">
    <location>
        <begin position="226"/>
        <end position="493"/>
    </location>
</feature>
<comment type="subcellular location">
    <subcellularLocation>
        <location evidence="2">Cytoplasm</location>
    </subcellularLocation>
</comment>
<keyword evidence="16" id="KW-1185">Reference proteome</keyword>
<dbReference type="EC" id="6.1.1.20" evidence="4"/>
<dbReference type="NCBIfam" id="TIGR00468">
    <property type="entry name" value="pheS"/>
    <property type="match status" value="1"/>
</dbReference>
<organism evidence="15 16">
    <name type="scientific">Pseudocohnilembus persalinus</name>
    <name type="common">Ciliate</name>
    <dbReference type="NCBI Taxonomy" id="266149"/>
    <lineage>
        <taxon>Eukaryota</taxon>
        <taxon>Sar</taxon>
        <taxon>Alveolata</taxon>
        <taxon>Ciliophora</taxon>
        <taxon>Intramacronucleata</taxon>
        <taxon>Oligohymenophorea</taxon>
        <taxon>Scuticociliatia</taxon>
        <taxon>Philasterida</taxon>
        <taxon>Pseudocohnilembidae</taxon>
        <taxon>Pseudocohnilembus</taxon>
    </lineage>
</organism>
<keyword evidence="7" id="KW-0479">Metal-binding</keyword>
<accession>A0A0V0QTV2</accession>
<dbReference type="Gene3D" id="1.10.10.2330">
    <property type="match status" value="1"/>
</dbReference>
<dbReference type="GO" id="GO:0006432">
    <property type="term" value="P:phenylalanyl-tRNA aminoacylation"/>
    <property type="evidence" value="ECO:0007669"/>
    <property type="project" value="InterPro"/>
</dbReference>
<dbReference type="CDD" id="cd00496">
    <property type="entry name" value="PheRS_alpha_core"/>
    <property type="match status" value="1"/>
</dbReference>
<keyword evidence="6" id="KW-0436">Ligase</keyword>
<dbReference type="Gene3D" id="1.10.10.2320">
    <property type="match status" value="1"/>
</dbReference>
<dbReference type="AlphaFoldDB" id="A0A0V0QTV2"/>
<comment type="cofactor">
    <cofactor evidence="1">
        <name>Mg(2+)</name>
        <dbReference type="ChEBI" id="CHEBI:18420"/>
    </cofactor>
</comment>
<dbReference type="NCBIfam" id="NF003210">
    <property type="entry name" value="PRK04172.1"/>
    <property type="match status" value="1"/>
</dbReference>
<dbReference type="GO" id="GO:0000049">
    <property type="term" value="F:tRNA binding"/>
    <property type="evidence" value="ECO:0007669"/>
    <property type="project" value="InterPro"/>
</dbReference>
<dbReference type="GO" id="GO:0046872">
    <property type="term" value="F:metal ion binding"/>
    <property type="evidence" value="ECO:0007669"/>
    <property type="project" value="UniProtKB-KW"/>
</dbReference>
<dbReference type="FunCoup" id="A0A0V0QTV2">
    <property type="interactions" value="548"/>
</dbReference>
<evidence type="ECO:0000256" key="7">
    <source>
        <dbReference type="ARBA" id="ARBA00022723"/>
    </source>
</evidence>
<name>A0A0V0QTV2_PSEPJ</name>
<evidence type="ECO:0000256" key="9">
    <source>
        <dbReference type="ARBA" id="ARBA00022840"/>
    </source>
</evidence>
<dbReference type="PANTHER" id="PTHR11538:SF40">
    <property type="entry name" value="PHENYLALANINE--TRNA LIGASE ALPHA SUBUNIT"/>
    <property type="match status" value="1"/>
</dbReference>
<dbReference type="InterPro" id="IPR006195">
    <property type="entry name" value="aa-tRNA-synth_II"/>
</dbReference>
<keyword evidence="10" id="KW-0460">Magnesium</keyword>
<keyword evidence="11" id="KW-0648">Protein biosynthesis</keyword>
<proteinExistence type="inferred from homology"/>
<dbReference type="EMBL" id="LDAU01000108">
    <property type="protein sequence ID" value="KRX05418.1"/>
    <property type="molecule type" value="Genomic_DNA"/>
</dbReference>
<comment type="caution">
    <text evidence="15">The sequence shown here is derived from an EMBL/GenBank/DDBJ whole genome shotgun (WGS) entry which is preliminary data.</text>
</comment>
<dbReference type="Gene3D" id="3.30.1370.240">
    <property type="match status" value="1"/>
</dbReference>
<evidence type="ECO:0000256" key="13">
    <source>
        <dbReference type="ARBA" id="ARBA00030612"/>
    </source>
</evidence>
<dbReference type="GO" id="GO:0005524">
    <property type="term" value="F:ATP binding"/>
    <property type="evidence" value="ECO:0007669"/>
    <property type="project" value="UniProtKB-KW"/>
</dbReference>
<evidence type="ECO:0000256" key="8">
    <source>
        <dbReference type="ARBA" id="ARBA00022741"/>
    </source>
</evidence>
<dbReference type="GO" id="GO:0005829">
    <property type="term" value="C:cytosol"/>
    <property type="evidence" value="ECO:0007669"/>
    <property type="project" value="TreeGrafter"/>
</dbReference>
<evidence type="ECO:0000256" key="3">
    <source>
        <dbReference type="ARBA" id="ARBA00006703"/>
    </source>
</evidence>
<dbReference type="Proteomes" id="UP000054937">
    <property type="component" value="Unassembled WGS sequence"/>
</dbReference>
<dbReference type="GO" id="GO:0009328">
    <property type="term" value="C:phenylalanine-tRNA ligase complex"/>
    <property type="evidence" value="ECO:0007669"/>
    <property type="project" value="TreeGrafter"/>
</dbReference>
<keyword evidence="9" id="KW-0067">ATP-binding</keyword>
<dbReference type="OrthoDB" id="238316at2759"/>
<dbReference type="Gene3D" id="3.30.930.10">
    <property type="entry name" value="Bira Bifunctional Protein, Domain 2"/>
    <property type="match status" value="1"/>
</dbReference>
<keyword evidence="8" id="KW-0547">Nucleotide-binding</keyword>
<keyword evidence="12" id="KW-0030">Aminoacyl-tRNA synthetase</keyword>
<evidence type="ECO:0000256" key="2">
    <source>
        <dbReference type="ARBA" id="ARBA00004496"/>
    </source>
</evidence>
<dbReference type="InterPro" id="IPR045864">
    <property type="entry name" value="aa-tRNA-synth_II/BPL/LPL"/>
</dbReference>
<dbReference type="PROSITE" id="PS50862">
    <property type="entry name" value="AA_TRNA_LIGASE_II"/>
    <property type="match status" value="1"/>
</dbReference>
<reference evidence="15 16" key="1">
    <citation type="journal article" date="2015" name="Sci. Rep.">
        <title>Genome of the facultative scuticociliatosis pathogen Pseudocohnilembus persalinus provides insight into its virulence through horizontal gene transfer.</title>
        <authorList>
            <person name="Xiong J."/>
            <person name="Wang G."/>
            <person name="Cheng J."/>
            <person name="Tian M."/>
            <person name="Pan X."/>
            <person name="Warren A."/>
            <person name="Jiang C."/>
            <person name="Yuan D."/>
            <person name="Miao W."/>
        </authorList>
    </citation>
    <scope>NUCLEOTIDE SEQUENCE [LARGE SCALE GENOMIC DNA]</scope>
    <source>
        <strain evidence="15">36N120E</strain>
    </source>
</reference>
<evidence type="ECO:0000313" key="15">
    <source>
        <dbReference type="EMBL" id="KRX05418.1"/>
    </source>
</evidence>
<protein>
    <recommendedName>
        <fullName evidence="4">phenylalanine--tRNA ligase</fullName>
        <ecNumber evidence="4">6.1.1.20</ecNumber>
    </recommendedName>
    <alternativeName>
        <fullName evidence="13">Phenylalanyl-tRNA synthetase alpha subunit</fullName>
    </alternativeName>
</protein>
<dbReference type="GO" id="GO:0004826">
    <property type="term" value="F:phenylalanine-tRNA ligase activity"/>
    <property type="evidence" value="ECO:0007669"/>
    <property type="project" value="UniProtKB-EC"/>
</dbReference>
<dbReference type="OMA" id="QIEGWVM"/>
<dbReference type="InterPro" id="IPR004529">
    <property type="entry name" value="Phe-tRNA-synth_IIc_asu"/>
</dbReference>
<dbReference type="InterPro" id="IPR040725">
    <property type="entry name" value="PheRS_DBD3"/>
</dbReference>
<dbReference type="Pfam" id="PF18553">
    <property type="entry name" value="PheRS_DBD3"/>
    <property type="match status" value="1"/>
</dbReference>
<evidence type="ECO:0000256" key="5">
    <source>
        <dbReference type="ARBA" id="ARBA00022490"/>
    </source>
</evidence>
<evidence type="ECO:0000313" key="16">
    <source>
        <dbReference type="Proteomes" id="UP000054937"/>
    </source>
</evidence>
<evidence type="ECO:0000256" key="6">
    <source>
        <dbReference type="ARBA" id="ARBA00022598"/>
    </source>
</evidence>
<dbReference type="InParanoid" id="A0A0V0QTV2"/>
<dbReference type="SUPFAM" id="SSF55681">
    <property type="entry name" value="Class II aaRS and biotin synthetases"/>
    <property type="match status" value="1"/>
</dbReference>
<gene>
    <name evidence="15" type="ORF">PPERSA_05527</name>
</gene>
<dbReference type="InterPro" id="IPR002319">
    <property type="entry name" value="Phenylalanyl-tRNA_Synthase"/>
</dbReference>
<dbReference type="FunFam" id="3.30.930.10:FF:000178">
    <property type="entry name" value="Phenylalanyl-tRNA synthetase subunit alpha"/>
    <property type="match status" value="1"/>
</dbReference>
<keyword evidence="5" id="KW-0963">Cytoplasm</keyword>
<evidence type="ECO:0000256" key="4">
    <source>
        <dbReference type="ARBA" id="ARBA00012814"/>
    </source>
</evidence>
<evidence type="ECO:0000256" key="1">
    <source>
        <dbReference type="ARBA" id="ARBA00001946"/>
    </source>
</evidence>
<evidence type="ECO:0000259" key="14">
    <source>
        <dbReference type="PROSITE" id="PS50862"/>
    </source>
</evidence>
<comment type="similarity">
    <text evidence="3">Belongs to the class-II aminoacyl-tRNA synthetase family. Phe-tRNA synthetase alpha subunit type 2 subfamily.</text>
</comment>